<gene>
    <name evidence="1" type="ORF">BC938DRAFT_472226</name>
</gene>
<sequence length="72" mass="8543">MYTCTHSILRRIPLLYHNKWNLVLAYLSNPAQFRFRLIRADHDACVYVRTASRLAWYDAFAHGPSDLRDEMT</sequence>
<comment type="caution">
    <text evidence="1">The sequence shown here is derived from an EMBL/GenBank/DDBJ whole genome shotgun (WGS) entry which is preliminary data.</text>
</comment>
<reference evidence="1 2" key="1">
    <citation type="journal article" date="2018" name="New Phytol.">
        <title>Phylogenomics of Endogonaceae and evolution of mycorrhizas within Mucoromycota.</title>
        <authorList>
            <person name="Chang Y."/>
            <person name="Desiro A."/>
            <person name="Na H."/>
            <person name="Sandor L."/>
            <person name="Lipzen A."/>
            <person name="Clum A."/>
            <person name="Barry K."/>
            <person name="Grigoriev I.V."/>
            <person name="Martin F.M."/>
            <person name="Stajich J.E."/>
            <person name="Smith M.E."/>
            <person name="Bonito G."/>
            <person name="Spatafora J.W."/>
        </authorList>
    </citation>
    <scope>NUCLEOTIDE SEQUENCE [LARGE SCALE GENOMIC DNA]</scope>
    <source>
        <strain evidence="1 2">AD002</strain>
    </source>
</reference>
<organism evidence="1 2">
    <name type="scientific">Jimgerdemannia flammicorona</name>
    <dbReference type="NCBI Taxonomy" id="994334"/>
    <lineage>
        <taxon>Eukaryota</taxon>
        <taxon>Fungi</taxon>
        <taxon>Fungi incertae sedis</taxon>
        <taxon>Mucoromycota</taxon>
        <taxon>Mucoromycotina</taxon>
        <taxon>Endogonomycetes</taxon>
        <taxon>Endogonales</taxon>
        <taxon>Endogonaceae</taxon>
        <taxon>Jimgerdemannia</taxon>
    </lineage>
</organism>
<dbReference type="AlphaFoldDB" id="A0A433Q6K5"/>
<dbReference type="Proteomes" id="UP000274822">
    <property type="component" value="Unassembled WGS sequence"/>
</dbReference>
<proteinExistence type="predicted"/>
<name>A0A433Q6K5_9FUNG</name>
<protein>
    <submittedName>
        <fullName evidence="1">Uncharacterized protein</fullName>
    </submittedName>
</protein>
<dbReference type="EMBL" id="RBNJ01013075">
    <property type="protein sequence ID" value="RUS25405.1"/>
    <property type="molecule type" value="Genomic_DNA"/>
</dbReference>
<keyword evidence="2" id="KW-1185">Reference proteome</keyword>
<evidence type="ECO:0000313" key="2">
    <source>
        <dbReference type="Proteomes" id="UP000274822"/>
    </source>
</evidence>
<accession>A0A433Q6K5</accession>
<evidence type="ECO:0000313" key="1">
    <source>
        <dbReference type="EMBL" id="RUS25405.1"/>
    </source>
</evidence>